<dbReference type="PANTHER" id="PTHR11860:SF87">
    <property type="entry name" value="CMRF35-LIKE MOLECULE 8"/>
    <property type="match status" value="1"/>
</dbReference>
<dbReference type="InterPro" id="IPR013783">
    <property type="entry name" value="Ig-like_fold"/>
</dbReference>
<comment type="subcellular location">
    <subcellularLocation>
        <location evidence="1">Membrane</location>
    </subcellularLocation>
</comment>
<evidence type="ECO:0000313" key="6">
    <source>
        <dbReference type="Proteomes" id="UP000281406"/>
    </source>
</evidence>
<dbReference type="Pfam" id="PF07686">
    <property type="entry name" value="V-set"/>
    <property type="match status" value="1"/>
</dbReference>
<dbReference type="InterPro" id="IPR013106">
    <property type="entry name" value="Ig_V-set"/>
</dbReference>
<name>A0A3N0Z081_ANAGA</name>
<dbReference type="InterPro" id="IPR036179">
    <property type="entry name" value="Ig-like_dom_sf"/>
</dbReference>
<dbReference type="SMART" id="SM00409">
    <property type="entry name" value="IG"/>
    <property type="match status" value="1"/>
</dbReference>
<dbReference type="InterPro" id="IPR050671">
    <property type="entry name" value="CD300_family_receptors"/>
</dbReference>
<reference evidence="5 6" key="1">
    <citation type="submission" date="2018-10" db="EMBL/GenBank/DDBJ databases">
        <title>Genome assembly for a Yunnan-Guizhou Plateau 3E fish, Anabarilius grahami (Regan), and its evolutionary and genetic applications.</title>
        <authorList>
            <person name="Jiang W."/>
        </authorList>
    </citation>
    <scope>NUCLEOTIDE SEQUENCE [LARGE SCALE GENOMIC DNA]</scope>
    <source>
        <strain evidence="5">AG-KIZ</strain>
        <tissue evidence="5">Muscle</tissue>
    </source>
</reference>
<evidence type="ECO:0000256" key="1">
    <source>
        <dbReference type="ARBA" id="ARBA00004370"/>
    </source>
</evidence>
<gene>
    <name evidence="5" type="ORF">DPX16_3233</name>
</gene>
<dbReference type="Gene3D" id="2.60.40.10">
    <property type="entry name" value="Immunoglobulins"/>
    <property type="match status" value="1"/>
</dbReference>
<dbReference type="PANTHER" id="PTHR11860">
    <property type="entry name" value="POLYMERIC-IMMUNOGLOBULIN RECEPTOR"/>
    <property type="match status" value="1"/>
</dbReference>
<sequence length="157" mass="17463">MRGENGSLSVAYCSENLTQEIQAKAKAAYAKAKIFYISVVFWLILAPDVSVVSSSVSGHEGGNVSVQCFYRSRYHSLKQWCRYKDQSCYTVNDTSQNPSVQISDDVRNRSFTVLTTGLRLSDSGWFWCSAREAMNPVHLNVTEAEPGSVITDTSTEE</sequence>
<dbReference type="AlphaFoldDB" id="A0A3N0Z081"/>
<feature type="domain" description="Ig-like" evidence="4">
    <location>
        <begin position="47"/>
        <end position="142"/>
    </location>
</feature>
<keyword evidence="2" id="KW-0812">Transmembrane</keyword>
<accession>A0A3N0Z081</accession>
<dbReference type="GO" id="GO:0005886">
    <property type="term" value="C:plasma membrane"/>
    <property type="evidence" value="ECO:0007669"/>
    <property type="project" value="TreeGrafter"/>
</dbReference>
<dbReference type="InterPro" id="IPR007110">
    <property type="entry name" value="Ig-like_dom"/>
</dbReference>
<dbReference type="GO" id="GO:0004888">
    <property type="term" value="F:transmembrane signaling receptor activity"/>
    <property type="evidence" value="ECO:0007669"/>
    <property type="project" value="TreeGrafter"/>
</dbReference>
<evidence type="ECO:0000256" key="2">
    <source>
        <dbReference type="ARBA" id="ARBA00022692"/>
    </source>
</evidence>
<dbReference type="EMBL" id="RJVU01018580">
    <property type="protein sequence ID" value="ROL51544.1"/>
    <property type="molecule type" value="Genomic_DNA"/>
</dbReference>
<protein>
    <submittedName>
        <fullName evidence="5">CMRF35-like molecule 5</fullName>
    </submittedName>
</protein>
<proteinExistence type="predicted"/>
<dbReference type="InterPro" id="IPR003599">
    <property type="entry name" value="Ig_sub"/>
</dbReference>
<dbReference type="SUPFAM" id="SSF48726">
    <property type="entry name" value="Immunoglobulin"/>
    <property type="match status" value="1"/>
</dbReference>
<evidence type="ECO:0000256" key="3">
    <source>
        <dbReference type="ARBA" id="ARBA00023136"/>
    </source>
</evidence>
<dbReference type="Proteomes" id="UP000281406">
    <property type="component" value="Unassembled WGS sequence"/>
</dbReference>
<evidence type="ECO:0000259" key="4">
    <source>
        <dbReference type="PROSITE" id="PS50835"/>
    </source>
</evidence>
<organism evidence="5 6">
    <name type="scientific">Anabarilius grahami</name>
    <name type="common">Kanglang fish</name>
    <name type="synonym">Barilius grahami</name>
    <dbReference type="NCBI Taxonomy" id="495550"/>
    <lineage>
        <taxon>Eukaryota</taxon>
        <taxon>Metazoa</taxon>
        <taxon>Chordata</taxon>
        <taxon>Craniata</taxon>
        <taxon>Vertebrata</taxon>
        <taxon>Euteleostomi</taxon>
        <taxon>Actinopterygii</taxon>
        <taxon>Neopterygii</taxon>
        <taxon>Teleostei</taxon>
        <taxon>Ostariophysi</taxon>
        <taxon>Cypriniformes</taxon>
        <taxon>Xenocyprididae</taxon>
        <taxon>Xenocypridinae</taxon>
        <taxon>Xenocypridinae incertae sedis</taxon>
        <taxon>Anabarilius</taxon>
    </lineage>
</organism>
<dbReference type="OrthoDB" id="8865476at2759"/>
<keyword evidence="3" id="KW-0472">Membrane</keyword>
<keyword evidence="6" id="KW-1185">Reference proteome</keyword>
<comment type="caution">
    <text evidence="5">The sequence shown here is derived from an EMBL/GenBank/DDBJ whole genome shotgun (WGS) entry which is preliminary data.</text>
</comment>
<dbReference type="PROSITE" id="PS50835">
    <property type="entry name" value="IG_LIKE"/>
    <property type="match status" value="1"/>
</dbReference>
<evidence type="ECO:0000313" key="5">
    <source>
        <dbReference type="EMBL" id="ROL51544.1"/>
    </source>
</evidence>